<dbReference type="PANTHER" id="PTHR43669">
    <property type="entry name" value="5-KETO-D-GLUCONATE 5-REDUCTASE"/>
    <property type="match status" value="1"/>
</dbReference>
<dbReference type="STRING" id="1156985.SAMN04488118_10754"/>
<evidence type="ECO:0000313" key="6">
    <source>
        <dbReference type="Proteomes" id="UP000198767"/>
    </source>
</evidence>
<evidence type="ECO:0000259" key="4">
    <source>
        <dbReference type="SMART" id="SM00822"/>
    </source>
</evidence>
<name>A0A1G5R004_9RHOB</name>
<dbReference type="Gene3D" id="3.40.50.720">
    <property type="entry name" value="NAD(P)-binding Rossmann-like Domain"/>
    <property type="match status" value="1"/>
</dbReference>
<gene>
    <name evidence="5" type="ORF">SAMN04488118_10754</name>
</gene>
<sequence>MFVGLSFTDPVKLFDVTGRRVLITGAGSGIGFALAHGLGAAGAHVILNGRNQDKLESAKAKLAEAGIAVEIAAFDVSDANALETAVASIEAEGPIDVLINNAGTNVRGRMADISADAFRTVMGSNAEGLFLTSRAVSVHMQKRKAGKIINICSALSKLGRKGAVAYSGSKAAAAMMTASMCDELAGDNIQINGIAPGYFLTELTQAIKDDPDHEAWLMARTPAARWGQLEELVGAAIFLSSDASSFVNGHVLTVDGGLTSVMGG</sequence>
<dbReference type="PROSITE" id="PS00061">
    <property type="entry name" value="ADH_SHORT"/>
    <property type="match status" value="1"/>
</dbReference>
<dbReference type="AlphaFoldDB" id="A0A1G5R004"/>
<dbReference type="PRINTS" id="PR00080">
    <property type="entry name" value="SDRFAMILY"/>
</dbReference>
<evidence type="ECO:0000256" key="2">
    <source>
        <dbReference type="ARBA" id="ARBA00023002"/>
    </source>
</evidence>
<proteinExistence type="inferred from homology"/>
<dbReference type="FunFam" id="3.40.50.720:FF:000084">
    <property type="entry name" value="Short-chain dehydrogenase reductase"/>
    <property type="match status" value="1"/>
</dbReference>
<evidence type="ECO:0000256" key="1">
    <source>
        <dbReference type="ARBA" id="ARBA00006484"/>
    </source>
</evidence>
<keyword evidence="2" id="KW-0560">Oxidoreductase</keyword>
<dbReference type="GO" id="GO:0016491">
    <property type="term" value="F:oxidoreductase activity"/>
    <property type="evidence" value="ECO:0007669"/>
    <property type="project" value="UniProtKB-KW"/>
</dbReference>
<protein>
    <submittedName>
        <fullName evidence="5">Gluconate 5-dehydrogenase</fullName>
    </submittedName>
</protein>
<dbReference type="InterPro" id="IPR036291">
    <property type="entry name" value="NAD(P)-bd_dom_sf"/>
</dbReference>
<dbReference type="SUPFAM" id="SSF51735">
    <property type="entry name" value="NAD(P)-binding Rossmann-fold domains"/>
    <property type="match status" value="1"/>
</dbReference>
<dbReference type="InterPro" id="IPR002347">
    <property type="entry name" value="SDR_fam"/>
</dbReference>
<reference evidence="5 6" key="1">
    <citation type="submission" date="2016-10" db="EMBL/GenBank/DDBJ databases">
        <authorList>
            <person name="de Groot N.N."/>
        </authorList>
    </citation>
    <scope>NUCLEOTIDE SEQUENCE [LARGE SCALE GENOMIC DNA]</scope>
    <source>
        <strain evidence="5 6">U95</strain>
    </source>
</reference>
<evidence type="ECO:0000256" key="3">
    <source>
        <dbReference type="RuleBase" id="RU000363"/>
    </source>
</evidence>
<dbReference type="EMBL" id="FMWG01000007">
    <property type="protein sequence ID" value="SCZ67444.1"/>
    <property type="molecule type" value="Genomic_DNA"/>
</dbReference>
<dbReference type="InterPro" id="IPR020904">
    <property type="entry name" value="Sc_DH/Rdtase_CS"/>
</dbReference>
<dbReference type="PANTHER" id="PTHR43669:SF9">
    <property type="entry name" value="5-KETO-D-GLUCONATE 5-REDUCTASE"/>
    <property type="match status" value="1"/>
</dbReference>
<organism evidence="5 6">
    <name type="scientific">Epibacterium ulvae</name>
    <dbReference type="NCBI Taxonomy" id="1156985"/>
    <lineage>
        <taxon>Bacteria</taxon>
        <taxon>Pseudomonadati</taxon>
        <taxon>Pseudomonadota</taxon>
        <taxon>Alphaproteobacteria</taxon>
        <taxon>Rhodobacterales</taxon>
        <taxon>Roseobacteraceae</taxon>
        <taxon>Epibacterium</taxon>
    </lineage>
</organism>
<comment type="similarity">
    <text evidence="1 3">Belongs to the short-chain dehydrogenases/reductases (SDR) family.</text>
</comment>
<dbReference type="Proteomes" id="UP000198767">
    <property type="component" value="Unassembled WGS sequence"/>
</dbReference>
<keyword evidence="6" id="KW-1185">Reference proteome</keyword>
<evidence type="ECO:0000313" key="5">
    <source>
        <dbReference type="EMBL" id="SCZ67444.1"/>
    </source>
</evidence>
<accession>A0A1G5R004</accession>
<dbReference type="Pfam" id="PF00106">
    <property type="entry name" value="adh_short"/>
    <property type="match status" value="1"/>
</dbReference>
<dbReference type="InterPro" id="IPR057326">
    <property type="entry name" value="KR_dom"/>
</dbReference>
<feature type="domain" description="Ketoreductase" evidence="4">
    <location>
        <begin position="19"/>
        <end position="218"/>
    </location>
</feature>
<dbReference type="SMART" id="SM00822">
    <property type="entry name" value="PKS_KR"/>
    <property type="match status" value="1"/>
</dbReference>
<dbReference type="PRINTS" id="PR00081">
    <property type="entry name" value="GDHRDH"/>
</dbReference>